<dbReference type="SUPFAM" id="SSF51679">
    <property type="entry name" value="Bacterial luciferase-like"/>
    <property type="match status" value="1"/>
</dbReference>
<dbReference type="GO" id="GO:0008726">
    <property type="term" value="F:alkanesulfonate monooxygenase activity"/>
    <property type="evidence" value="ECO:0007669"/>
    <property type="project" value="TreeGrafter"/>
</dbReference>
<dbReference type="Gene3D" id="3.20.20.30">
    <property type="entry name" value="Luciferase-like domain"/>
    <property type="match status" value="1"/>
</dbReference>
<dbReference type="EMBL" id="CP023692">
    <property type="protein sequence ID" value="QEV48573.1"/>
    <property type="molecule type" value="Genomic_DNA"/>
</dbReference>
<protein>
    <submittedName>
        <fullName evidence="6">LLM class flavin-dependent oxidoreductase</fullName>
    </submittedName>
</protein>
<keyword evidence="4" id="KW-0503">Monooxygenase</keyword>
<dbReference type="Proteomes" id="UP000325563">
    <property type="component" value="Chromosome"/>
</dbReference>
<dbReference type="KEGG" id="svn:CP980_28955"/>
<reference evidence="6 7" key="1">
    <citation type="submission" date="2017-09" db="EMBL/GenBank/DDBJ databases">
        <authorList>
            <person name="Lee N."/>
            <person name="Cho B.-K."/>
        </authorList>
    </citation>
    <scope>NUCLEOTIDE SEQUENCE [LARGE SCALE GENOMIC DNA]</scope>
    <source>
        <strain evidence="6 7">ATCC 27476</strain>
    </source>
</reference>
<keyword evidence="3" id="KW-0560">Oxidoreductase</keyword>
<dbReference type="GO" id="GO:0046306">
    <property type="term" value="P:alkanesulfonate catabolic process"/>
    <property type="evidence" value="ECO:0007669"/>
    <property type="project" value="TreeGrafter"/>
</dbReference>
<evidence type="ECO:0000313" key="6">
    <source>
        <dbReference type="EMBL" id="QEV48573.1"/>
    </source>
</evidence>
<keyword evidence="7" id="KW-1185">Reference proteome</keyword>
<dbReference type="InterPro" id="IPR011251">
    <property type="entry name" value="Luciferase-like_dom"/>
</dbReference>
<dbReference type="InterPro" id="IPR050172">
    <property type="entry name" value="SsuD_RutA_monooxygenase"/>
</dbReference>
<gene>
    <name evidence="6" type="ORF">CP980_28955</name>
</gene>
<evidence type="ECO:0000256" key="1">
    <source>
        <dbReference type="ARBA" id="ARBA00022630"/>
    </source>
</evidence>
<dbReference type="InterPro" id="IPR036661">
    <property type="entry name" value="Luciferase-like_sf"/>
</dbReference>
<evidence type="ECO:0000256" key="2">
    <source>
        <dbReference type="ARBA" id="ARBA00022643"/>
    </source>
</evidence>
<dbReference type="AlphaFoldDB" id="A0A5J6JF28"/>
<sequence length="316" mass="34474">MPRDGHGPAGHAVTGAGQGGVRIGAVVLPEHPWPEAREIWRELEDLGLDHAWCFDHHSWRTLRDGPWYDALGVLSAVAAVTGRIRLGTMVSTPNFRHPAVVAKQVMTIDELSAGRFVFGLGAGAPGGDESLLGTEPLTPRRRADRFAEFVDLSDDLLRHRSTTRRGEYFSAVEARMVPGCVQQPRVPFAIAAAGPRGMRLAARHGQWWVTIGDAGRPGEQSEEEAWRVLARQVVSLAEACEETGRPFSDIGRLVNVSRVVNSPYSSPERFVDVVGRCREIGFTDVVMNHPRSDGVFRGNRPSFLRAASSALSAFAP</sequence>
<feature type="domain" description="Luciferase-like" evidence="5">
    <location>
        <begin position="31"/>
        <end position="227"/>
    </location>
</feature>
<evidence type="ECO:0000313" key="7">
    <source>
        <dbReference type="Proteomes" id="UP000325563"/>
    </source>
</evidence>
<organism evidence="6 7">
    <name type="scientific">Streptomyces vinaceus</name>
    <dbReference type="NCBI Taxonomy" id="1960"/>
    <lineage>
        <taxon>Bacteria</taxon>
        <taxon>Bacillati</taxon>
        <taxon>Actinomycetota</taxon>
        <taxon>Actinomycetes</taxon>
        <taxon>Kitasatosporales</taxon>
        <taxon>Streptomycetaceae</taxon>
        <taxon>Streptomyces</taxon>
    </lineage>
</organism>
<proteinExistence type="predicted"/>
<evidence type="ECO:0000256" key="3">
    <source>
        <dbReference type="ARBA" id="ARBA00023002"/>
    </source>
</evidence>
<evidence type="ECO:0000256" key="4">
    <source>
        <dbReference type="ARBA" id="ARBA00023033"/>
    </source>
</evidence>
<keyword evidence="1" id="KW-0285">Flavoprotein</keyword>
<accession>A0A5J6JF28</accession>
<dbReference type="Pfam" id="PF00296">
    <property type="entry name" value="Bac_luciferase"/>
    <property type="match status" value="1"/>
</dbReference>
<dbReference type="PANTHER" id="PTHR42847:SF4">
    <property type="entry name" value="ALKANESULFONATE MONOOXYGENASE-RELATED"/>
    <property type="match status" value="1"/>
</dbReference>
<dbReference type="PANTHER" id="PTHR42847">
    <property type="entry name" value="ALKANESULFONATE MONOOXYGENASE"/>
    <property type="match status" value="1"/>
</dbReference>
<name>A0A5J6JF28_STRVI</name>
<keyword evidence="2" id="KW-0288">FMN</keyword>
<evidence type="ECO:0000259" key="5">
    <source>
        <dbReference type="Pfam" id="PF00296"/>
    </source>
</evidence>